<keyword evidence="1" id="KW-1133">Transmembrane helix</keyword>
<proteinExistence type="predicted"/>
<protein>
    <submittedName>
        <fullName evidence="2">Uncharacterized protein</fullName>
    </submittedName>
</protein>
<comment type="caution">
    <text evidence="2">The sequence shown here is derived from an EMBL/GenBank/DDBJ whole genome shotgun (WGS) entry which is preliminary data.</text>
</comment>
<dbReference type="Proteomes" id="UP000030111">
    <property type="component" value="Unassembled WGS sequence"/>
</dbReference>
<dbReference type="EMBL" id="JRLY01000011">
    <property type="protein sequence ID" value="KGO92207.1"/>
    <property type="molecule type" value="Genomic_DNA"/>
</dbReference>
<keyword evidence="3" id="KW-1185">Reference proteome</keyword>
<gene>
    <name evidence="2" type="ORF">Q766_13680</name>
</gene>
<keyword evidence="1" id="KW-0812">Transmembrane</keyword>
<evidence type="ECO:0000256" key="1">
    <source>
        <dbReference type="SAM" id="Phobius"/>
    </source>
</evidence>
<sequence length="231" mass="25688">MEHYNLEDQLQRKLKERSIAPSADAWERVAYNRQLTKKKNKKQPLWYWAAACLIIAFGIGLFAVLQNNAATTQQPIQVVVTTAQPVEPAIIAPAPAADTFVAPASVALTTQRVQHQKNTIQAPVSLPLDSVAVVNKATLLPQIELQKATEVAYALNRISQQNGQVTQNELDSLLLSAQKQIALERLKNTSEPASETALLKEAETEVDMSFREKALNIFKYKFKTIRIAIKD</sequence>
<keyword evidence="1" id="KW-0472">Membrane</keyword>
<dbReference type="OrthoDB" id="1247025at2"/>
<accession>A0A0A2MHV6</accession>
<dbReference type="AlphaFoldDB" id="A0A0A2MHV6"/>
<organism evidence="2 3">
    <name type="scientific">Flavobacterium subsaxonicum WB 4.1-42 = DSM 21790</name>
    <dbReference type="NCBI Taxonomy" id="1121898"/>
    <lineage>
        <taxon>Bacteria</taxon>
        <taxon>Pseudomonadati</taxon>
        <taxon>Bacteroidota</taxon>
        <taxon>Flavobacteriia</taxon>
        <taxon>Flavobacteriales</taxon>
        <taxon>Flavobacteriaceae</taxon>
        <taxon>Flavobacterium</taxon>
    </lineage>
</organism>
<name>A0A0A2MHV6_9FLAO</name>
<dbReference type="eggNOG" id="ENOG5032M0A">
    <property type="taxonomic scope" value="Bacteria"/>
</dbReference>
<evidence type="ECO:0000313" key="3">
    <source>
        <dbReference type="Proteomes" id="UP000030111"/>
    </source>
</evidence>
<reference evidence="2 3" key="1">
    <citation type="submission" date="2013-09" db="EMBL/GenBank/DDBJ databases">
        <authorList>
            <person name="Zeng Z."/>
            <person name="Chen C."/>
        </authorList>
    </citation>
    <scope>NUCLEOTIDE SEQUENCE [LARGE SCALE GENOMIC DNA]</scope>
    <source>
        <strain evidence="2 3">WB 4.1-42</strain>
    </source>
</reference>
<evidence type="ECO:0000313" key="2">
    <source>
        <dbReference type="EMBL" id="KGO92207.1"/>
    </source>
</evidence>
<dbReference type="STRING" id="1121898.GCA_000422725_02913"/>
<feature type="transmembrane region" description="Helical" evidence="1">
    <location>
        <begin position="45"/>
        <end position="65"/>
    </location>
</feature>
<dbReference type="RefSeq" id="WP_026991091.1">
    <property type="nucleotide sequence ID" value="NZ_AUGP01000025.1"/>
</dbReference>